<evidence type="ECO:0000313" key="6">
    <source>
        <dbReference type="Proteomes" id="UP000494165"/>
    </source>
</evidence>
<keyword evidence="6" id="KW-1185">Reference proteome</keyword>
<dbReference type="PANTHER" id="PTHR22977">
    <property type="entry name" value="COX ASSEMBLY MITOCHONDRIAL PROTEIN"/>
    <property type="match status" value="1"/>
</dbReference>
<dbReference type="EMBL" id="CADEPI010000199">
    <property type="protein sequence ID" value="CAB3380053.1"/>
    <property type="molecule type" value="Genomic_DNA"/>
</dbReference>
<dbReference type="OrthoDB" id="6224010at2759"/>
<evidence type="ECO:0000256" key="4">
    <source>
        <dbReference type="SAM" id="MobiDB-lite"/>
    </source>
</evidence>
<dbReference type="GO" id="GO:0005739">
    <property type="term" value="C:mitochondrion"/>
    <property type="evidence" value="ECO:0007669"/>
    <property type="project" value="UniProtKB-SubCell"/>
</dbReference>
<evidence type="ECO:0000256" key="1">
    <source>
        <dbReference type="ARBA" id="ARBA00007347"/>
    </source>
</evidence>
<keyword evidence="3" id="KW-0496">Mitochondrion</keyword>
<reference evidence="5 6" key="1">
    <citation type="submission" date="2020-04" db="EMBL/GenBank/DDBJ databases">
        <authorList>
            <person name="Alioto T."/>
            <person name="Alioto T."/>
            <person name="Gomez Garrido J."/>
        </authorList>
    </citation>
    <scope>NUCLEOTIDE SEQUENCE [LARGE SCALE GENOMIC DNA]</scope>
</reference>
<evidence type="ECO:0000256" key="2">
    <source>
        <dbReference type="ARBA" id="ARBA00023157"/>
    </source>
</evidence>
<comment type="caution">
    <text evidence="5">The sequence shown here is derived from an EMBL/GenBank/DDBJ whole genome shotgun (WGS) entry which is preliminary data.</text>
</comment>
<dbReference type="InterPro" id="IPR013892">
    <property type="entry name" value="Cyt_c_biogenesis_Cmc1-like"/>
</dbReference>
<gene>
    <name evidence="5" type="ORF">CLODIP_2_CD02860</name>
</gene>
<organism evidence="5 6">
    <name type="scientific">Cloeon dipterum</name>
    <dbReference type="NCBI Taxonomy" id="197152"/>
    <lineage>
        <taxon>Eukaryota</taxon>
        <taxon>Metazoa</taxon>
        <taxon>Ecdysozoa</taxon>
        <taxon>Arthropoda</taxon>
        <taxon>Hexapoda</taxon>
        <taxon>Insecta</taxon>
        <taxon>Pterygota</taxon>
        <taxon>Palaeoptera</taxon>
        <taxon>Ephemeroptera</taxon>
        <taxon>Pisciforma</taxon>
        <taxon>Baetidae</taxon>
        <taxon>Cloeon</taxon>
    </lineage>
</organism>
<keyword evidence="2" id="KW-1015">Disulfide bond</keyword>
<accession>A0A8S1DJ73</accession>
<name>A0A8S1DJ73_9INSE</name>
<evidence type="ECO:0000313" key="5">
    <source>
        <dbReference type="EMBL" id="CAB3380053.1"/>
    </source>
</evidence>
<comment type="similarity">
    <text evidence="1 3">Belongs to the CMC family.</text>
</comment>
<dbReference type="AlphaFoldDB" id="A0A8S1DJ73"/>
<dbReference type="PANTHER" id="PTHR22977:SF5">
    <property type="entry name" value="COX ASSEMBLY MITOCHONDRIAL PROTEIN HOMOLOG"/>
    <property type="match status" value="1"/>
</dbReference>
<proteinExistence type="inferred from homology"/>
<protein>
    <recommendedName>
        <fullName evidence="3">COX assembly mitochondrial protein</fullName>
    </recommendedName>
</protein>
<evidence type="ECO:0000256" key="3">
    <source>
        <dbReference type="RuleBase" id="RU364104"/>
    </source>
</evidence>
<dbReference type="Proteomes" id="UP000494165">
    <property type="component" value="Unassembled WGS sequence"/>
</dbReference>
<feature type="region of interest" description="Disordered" evidence="4">
    <location>
        <begin position="41"/>
        <end position="60"/>
    </location>
</feature>
<dbReference type="PROSITE" id="PS51808">
    <property type="entry name" value="CHCH"/>
    <property type="match status" value="1"/>
</dbReference>
<comment type="subcellular location">
    <subcellularLocation>
        <location evidence="3">Mitochondrion</location>
    </subcellularLocation>
</comment>
<sequence length="154" mass="18205">MLPPSRAQYAITFRWLRPSSRVSFKTLLELIEIPQDPLKEFKRHETGKGPHGLGEPEDRSLRKVEEQVLIPKIMRERAKVEKCVEEVKAFNDCCSQSSLAMVFSCRKENSALKSCLERWYTDETFKRECTNKFLDDRSEFRRTGLEKKYRSQRL</sequence>
<dbReference type="Pfam" id="PF08583">
    <property type="entry name" value="Cmc1"/>
    <property type="match status" value="1"/>
</dbReference>